<accession>A0ABP8JYM4</accession>
<feature type="transmembrane region" description="Helical" evidence="7">
    <location>
        <begin position="274"/>
        <end position="296"/>
    </location>
</feature>
<feature type="transmembrane region" description="Helical" evidence="7">
    <location>
        <begin position="455"/>
        <end position="474"/>
    </location>
</feature>
<comment type="subcellular location">
    <subcellularLocation>
        <location evidence="1">Cell membrane</location>
        <topology evidence="1">Multi-pass membrane protein</topology>
    </subcellularLocation>
</comment>
<feature type="transmembrane region" description="Helical" evidence="7">
    <location>
        <begin position="480"/>
        <end position="501"/>
    </location>
</feature>
<dbReference type="PANTHER" id="PTHR30250">
    <property type="entry name" value="PST FAMILY PREDICTED COLANIC ACID TRANSPORTER"/>
    <property type="match status" value="1"/>
</dbReference>
<keyword evidence="4 7" id="KW-1133">Transmembrane helix</keyword>
<reference evidence="9" key="1">
    <citation type="journal article" date="2019" name="Int. J. Syst. Evol. Microbiol.">
        <title>The Global Catalogue of Microorganisms (GCM) 10K type strain sequencing project: providing services to taxonomists for standard genome sequencing and annotation.</title>
        <authorList>
            <consortium name="The Broad Institute Genomics Platform"/>
            <consortium name="The Broad Institute Genome Sequencing Center for Infectious Disease"/>
            <person name="Wu L."/>
            <person name="Ma J."/>
        </authorList>
    </citation>
    <scope>NUCLEOTIDE SEQUENCE [LARGE SCALE GENOMIC DNA]</scope>
    <source>
        <strain evidence="9">JCM 17809</strain>
    </source>
</reference>
<name>A0ABP8JYM4_9MICO</name>
<feature type="transmembrane region" description="Helical" evidence="7">
    <location>
        <begin position="249"/>
        <end position="268"/>
    </location>
</feature>
<feature type="transmembrane region" description="Helical" evidence="7">
    <location>
        <begin position="343"/>
        <end position="370"/>
    </location>
</feature>
<feature type="transmembrane region" description="Helical" evidence="7">
    <location>
        <begin position="420"/>
        <end position="443"/>
    </location>
</feature>
<feature type="region of interest" description="Disordered" evidence="6">
    <location>
        <begin position="1"/>
        <end position="106"/>
    </location>
</feature>
<evidence type="ECO:0000256" key="4">
    <source>
        <dbReference type="ARBA" id="ARBA00022989"/>
    </source>
</evidence>
<keyword evidence="3 7" id="KW-0812">Transmembrane</keyword>
<proteinExistence type="predicted"/>
<evidence type="ECO:0000256" key="1">
    <source>
        <dbReference type="ARBA" id="ARBA00004651"/>
    </source>
</evidence>
<evidence type="ECO:0000256" key="6">
    <source>
        <dbReference type="SAM" id="MobiDB-lite"/>
    </source>
</evidence>
<feature type="transmembrane region" description="Helical" evidence="7">
    <location>
        <begin position="513"/>
        <end position="531"/>
    </location>
</feature>
<feature type="transmembrane region" description="Helical" evidence="7">
    <location>
        <begin position="391"/>
        <end position="414"/>
    </location>
</feature>
<dbReference type="EMBL" id="BAABGM010000002">
    <property type="protein sequence ID" value="GAA4398124.1"/>
    <property type="molecule type" value="Genomic_DNA"/>
</dbReference>
<evidence type="ECO:0000256" key="3">
    <source>
        <dbReference type="ARBA" id="ARBA00022692"/>
    </source>
</evidence>
<dbReference type="Proteomes" id="UP001500945">
    <property type="component" value="Unassembled WGS sequence"/>
</dbReference>
<evidence type="ECO:0000313" key="8">
    <source>
        <dbReference type="EMBL" id="GAA4398124.1"/>
    </source>
</evidence>
<dbReference type="InterPro" id="IPR011049">
    <property type="entry name" value="Serralysin-like_metalloprot_C"/>
</dbReference>
<sequence>MSRDDARPPGSPGPGDDEPAPDDDAAASAGETASGGDPTAAGGEAASGGDPTASGGKPTATGDPTASGGKPTATGDPTASGGDPTASGIGRDPARSPEASAPTGSLRSRAALSTYATAVQGLGRLLYSVLIGNLGSRELLGQTNTSLSLSVLTSQLWAAPAATAGTRFVALRATLGDPEGAATVARHIANRTALLGLVLPTSVALAGSLWLGFGTAQTIGTVLLAYAYSMYSTLRGVQYGRLRFRHVAVWDTVAAATALVAVVVVLALDVTVLALLPITLGYALFAVASWPARAAGRVDPAVRREIDHFVLFGAVSGLASGGLLQLSQLAAHSYAGPAEAGDYAAALTLATPASMLSIALSTVLVPPLVAAAGRGDRAAVHSHSDAIARRLTAIFVGLFGVLVIVSPLAIAVVWGEEYRAAAAILPVLLVAVMLTSIALGAATTLQSTRARGPRAVAYLNVAGLVASLAVWPVLAPRLGTTGVALGYLVGAGLASLGALGTVWRVERHRWVDLAARLVGGTALVLVLAGLARGVEGPAGAVAQLGAAAAFGLVWLALNRREVAALWATVRGRSAPPATT</sequence>
<feature type="compositionally biased region" description="Acidic residues" evidence="6">
    <location>
        <begin position="15"/>
        <end position="25"/>
    </location>
</feature>
<feature type="compositionally biased region" description="Low complexity" evidence="6">
    <location>
        <begin position="26"/>
        <end position="37"/>
    </location>
</feature>
<evidence type="ECO:0000256" key="2">
    <source>
        <dbReference type="ARBA" id="ARBA00022475"/>
    </source>
</evidence>
<protein>
    <recommendedName>
        <fullName evidence="10">O-antigen/teichoic acid export membrane protein</fullName>
    </recommendedName>
</protein>
<keyword evidence="5 7" id="KW-0472">Membrane</keyword>
<keyword evidence="9" id="KW-1185">Reference proteome</keyword>
<dbReference type="Gene3D" id="2.150.10.10">
    <property type="entry name" value="Serralysin-like metalloprotease, C-terminal"/>
    <property type="match status" value="1"/>
</dbReference>
<keyword evidence="2" id="KW-1003">Cell membrane</keyword>
<evidence type="ECO:0000256" key="5">
    <source>
        <dbReference type="ARBA" id="ARBA00023136"/>
    </source>
</evidence>
<organism evidence="8 9">
    <name type="scientific">Fodinibacter luteus</name>
    <dbReference type="NCBI Taxonomy" id="552064"/>
    <lineage>
        <taxon>Bacteria</taxon>
        <taxon>Bacillati</taxon>
        <taxon>Actinomycetota</taxon>
        <taxon>Actinomycetes</taxon>
        <taxon>Micrococcales</taxon>
        <taxon>Intrasporangiaceae</taxon>
        <taxon>Fodinibacter (ex Wang et al. 2009)</taxon>
    </lineage>
</organism>
<dbReference type="PANTHER" id="PTHR30250:SF11">
    <property type="entry name" value="O-ANTIGEN TRANSPORTER-RELATED"/>
    <property type="match status" value="1"/>
</dbReference>
<evidence type="ECO:0008006" key="10">
    <source>
        <dbReference type="Google" id="ProtNLM"/>
    </source>
</evidence>
<dbReference type="InterPro" id="IPR050833">
    <property type="entry name" value="Poly_Biosynth_Transport"/>
</dbReference>
<gene>
    <name evidence="8" type="ORF">GCM10023168_03840</name>
</gene>
<evidence type="ECO:0000256" key="7">
    <source>
        <dbReference type="SAM" id="Phobius"/>
    </source>
</evidence>
<dbReference type="RefSeq" id="WP_345201691.1">
    <property type="nucleotide sequence ID" value="NZ_BAABGM010000002.1"/>
</dbReference>
<comment type="caution">
    <text evidence="8">The sequence shown here is derived from an EMBL/GenBank/DDBJ whole genome shotgun (WGS) entry which is preliminary data.</text>
</comment>
<feature type="transmembrane region" description="Helical" evidence="7">
    <location>
        <begin position="537"/>
        <end position="557"/>
    </location>
</feature>
<evidence type="ECO:0000313" key="9">
    <source>
        <dbReference type="Proteomes" id="UP001500945"/>
    </source>
</evidence>
<feature type="transmembrane region" description="Helical" evidence="7">
    <location>
        <begin position="308"/>
        <end position="331"/>
    </location>
</feature>